<dbReference type="SMART" id="SM00487">
    <property type="entry name" value="DEXDc"/>
    <property type="match status" value="1"/>
</dbReference>
<dbReference type="OMA" id="AHIANAW"/>
<feature type="domain" description="Helicase ATP-binding" evidence="1">
    <location>
        <begin position="739"/>
        <end position="918"/>
    </location>
</feature>
<dbReference type="SUPFAM" id="SSF52540">
    <property type="entry name" value="P-loop containing nucleoside triphosphate hydrolases"/>
    <property type="match status" value="1"/>
</dbReference>
<keyword evidence="3" id="KW-1185">Reference proteome</keyword>
<comment type="caution">
    <text evidence="2">The sequence shown here is derived from an EMBL/GenBank/DDBJ whole genome shotgun (WGS) entry which is preliminary data.</text>
</comment>
<protein>
    <recommendedName>
        <fullName evidence="1">Helicase ATP-binding domain-containing protein</fullName>
    </recommendedName>
</protein>
<dbReference type="PROSITE" id="PS51192">
    <property type="entry name" value="HELICASE_ATP_BIND_1"/>
    <property type="match status" value="1"/>
</dbReference>
<dbReference type="EMBL" id="AOGT01002935">
    <property type="protein sequence ID" value="EMG45192.1"/>
    <property type="molecule type" value="Genomic_DNA"/>
</dbReference>
<reference evidence="2 3" key="1">
    <citation type="submission" date="2013-02" db="EMBL/GenBank/DDBJ databases">
        <title>Genome sequence of Candida maltosa Xu316, a potential industrial strain for xylitol and ethanol production.</title>
        <authorList>
            <person name="Yu J."/>
            <person name="Wang Q."/>
            <person name="Geng X."/>
            <person name="Bao W."/>
            <person name="He P."/>
            <person name="Cai J."/>
        </authorList>
    </citation>
    <scope>NUCLEOTIDE SEQUENCE [LARGE SCALE GENOMIC DNA]</scope>
    <source>
        <strain evidence="3">Xu316</strain>
    </source>
</reference>
<dbReference type="OrthoDB" id="4050369at2759"/>
<dbReference type="HOGENOM" id="CLU_253779_0_0_1"/>
<gene>
    <name evidence="2" type="ORF">G210_5230</name>
</gene>
<proteinExistence type="predicted"/>
<dbReference type="InterPro" id="IPR027417">
    <property type="entry name" value="P-loop_NTPase"/>
</dbReference>
<sequence length="1409" mass="162741">MDSDIEIIDLTSDPYEEAFEEEIFDRNEETSEDDGTMDFNPDDISTMNSFTGPLIINPTFMFFEGFLINQKTRKVVYPSPSTINHFSKAVQKFLNEELHDLNVSAIILENDALFRHVNSGILTLEKRGTSYFESKEGTRFQGVKVNGGPSQSVFVITDNEEFEVDHDFTMMPTSGGNAPDWNSVDPLDRHLSVNFDDESIAFFNSTPAEEIFHFGKKAFNDSYNMVIGEPVFKNYMVSSFISKSPTVPFIRTLSAETRERYSTSFGFLVQIFVHFNNQLTNLESLQEWIVESIKKTEYPKILSIAMYKFNAKKHVSTSSAIQILNALKLMIRYTIVLTQSHEDVADFIKTTDFTPNTFIGYCYIVKLYHCLIQHWMSIARFNTIYLSRGVVVVDNFVIKKSFLTTGYQNAIESFTHDFNSLTNHTSSKATINTIVRLFNQTNEQTFFTNTGKVYKFINFDPATQDVKLIQDLISSMLHSLAALVYICLANSSRYASMINLRTDRNIKYVNGRIIIITTTNKTGVTTPLVRFLTHDVSRLMIVYIWCLKPLLLKTYGDSFPNVQINKFLGPNLLNEDENLDLFYKTFLFSTEKGVLSLYSFSKSMSLFMNEKFQISKYRQAISSFMKNDISLDSAVANIKNYSYELENFQAHSLTIGESTYGGFTGSSSFRVAAHIANAWAKYLNLEDNKLMSKEEEQQKEEKVADTIMSCVSYFDLESSCAEVGFDMERGFKSLPYLFEIMAGSATNVLVKDVPGSGKSFGVLIPILTLERKYRERKNQESKIPAGKKLLHMLIIPYRLLKSNLQDKFSCFINIIDFKDIKYIHGDVDLIILLTNDLGTEEFNNFIQNFDDLFGSKFKLGILFIDEIHLLISERSYRGYDRTDFSFNTHFVKTIGLSATVDTRYKRGIDNLFGNFDEFNLIKSTPNPRCFLSQLVMPSFEHSKAYIGFQCKVFQENTDGIIVIYFSQHVTLQSYKSFLKRFYPSLKLVEVSSYTTDDPDILDIINECDVILATKSINSGFDNASIKGIIIVGGISDTDEYIQLTGRCRSWGFATTIIPKESEKCFRKEINNWLRIGYDGHMNCCNFDSISDSELKEFLDTSYVSERTFFDMVRSKLIDVDFREEEEEEESSDDDIYNLGNYNKWFAEEFLKAVDVVSTFVLVGDTISNIVVTDNPIFCSKCFLKINFCNDKSGSCKWRDIVKSSINLMLCLGIITYEQVMDYSKKEKIHVILQHINHRRDQISEDFNKRYKEKLVKFRDSRMFVEISFNDMNNTYYHALKGLRLVPPTRAFIRGDLVMENTVDDVERIMVHDFTRYKGLTKDWYKYIKNITITYHFKMCYRCGADHAMEEECPNEFVMFYFFVIFHQKNLKYLSSFEDGTKIYSFQHWILNLGEYQHQKIFLKAIQLSK</sequence>
<dbReference type="Gene3D" id="3.40.50.300">
    <property type="entry name" value="P-loop containing nucleotide triphosphate hydrolases"/>
    <property type="match status" value="1"/>
</dbReference>
<evidence type="ECO:0000259" key="1">
    <source>
        <dbReference type="PROSITE" id="PS51192"/>
    </source>
</evidence>
<evidence type="ECO:0000313" key="3">
    <source>
        <dbReference type="Proteomes" id="UP000011777"/>
    </source>
</evidence>
<name>M3HD81_CANMX</name>
<feature type="non-terminal residue" evidence="2">
    <location>
        <position position="1"/>
    </location>
</feature>
<dbReference type="InterPro" id="IPR014001">
    <property type="entry name" value="Helicase_ATP-bd"/>
</dbReference>
<accession>M3HD81</accession>
<evidence type="ECO:0000313" key="2">
    <source>
        <dbReference type="EMBL" id="EMG45192.1"/>
    </source>
</evidence>
<organism evidence="2 3">
    <name type="scientific">Candida maltosa (strain Xu316)</name>
    <name type="common">Yeast</name>
    <dbReference type="NCBI Taxonomy" id="1245528"/>
    <lineage>
        <taxon>Eukaryota</taxon>
        <taxon>Fungi</taxon>
        <taxon>Dikarya</taxon>
        <taxon>Ascomycota</taxon>
        <taxon>Saccharomycotina</taxon>
        <taxon>Pichiomycetes</taxon>
        <taxon>Debaryomycetaceae</taxon>
        <taxon>Candida/Lodderomyces clade</taxon>
        <taxon>Candida</taxon>
    </lineage>
</organism>
<dbReference type="STRING" id="1245528.M3HD81"/>
<dbReference type="Proteomes" id="UP000011777">
    <property type="component" value="Unassembled WGS sequence"/>
</dbReference>
<dbReference type="eggNOG" id="ENOG502QWCT">
    <property type="taxonomic scope" value="Eukaryota"/>
</dbReference>